<dbReference type="PIRSF" id="PIRSF036710">
    <property type="entry name" value="YphA_Bacsu"/>
    <property type="match status" value="1"/>
</dbReference>
<evidence type="ECO:0000313" key="2">
    <source>
        <dbReference type="EMBL" id="RVT65386.1"/>
    </source>
</evidence>
<dbReference type="InterPro" id="IPR014617">
    <property type="entry name" value="YphA_Bacsu"/>
</dbReference>
<dbReference type="Proteomes" id="UP000288024">
    <property type="component" value="Unassembled WGS sequence"/>
</dbReference>
<proteinExistence type="predicted"/>
<dbReference type="AlphaFoldDB" id="A0A3S2TVI9"/>
<keyword evidence="3" id="KW-1185">Reference proteome</keyword>
<evidence type="ECO:0000313" key="3">
    <source>
        <dbReference type="Proteomes" id="UP000288024"/>
    </source>
</evidence>
<keyword evidence="1" id="KW-0472">Membrane</keyword>
<dbReference type="Pfam" id="PF24124">
    <property type="entry name" value="YphA"/>
    <property type="match status" value="1"/>
</dbReference>
<feature type="transmembrane region" description="Helical" evidence="1">
    <location>
        <begin position="79"/>
        <end position="97"/>
    </location>
</feature>
<evidence type="ECO:0000256" key="1">
    <source>
        <dbReference type="SAM" id="Phobius"/>
    </source>
</evidence>
<dbReference type="EMBL" id="RZTZ01000002">
    <property type="protein sequence ID" value="RVT65386.1"/>
    <property type="molecule type" value="Genomic_DNA"/>
</dbReference>
<sequence length="202" mass="23141">MMEGNLFYWFAWMLWIMSTFLMDKDNRNRLFYASILLIAMILFPYHFFIGGVEVSVLLIIQLVAAFIFASRLKLSLQLFSVLTSFMTMLAYVSFQLLSILDPVWLIADKGLLLAATLVLLALLLHKSVFCQVIMIVLGSSFGEVVYGSLLHYYRMDVGIGSPAYFDSLLTGISSLAVLHMTKVFLARWEQHIYLLEKEKQKL</sequence>
<gene>
    <name evidence="2" type="ORF">EM808_07750</name>
</gene>
<name>A0A3S2TVI9_9BACI</name>
<feature type="transmembrane region" description="Helical" evidence="1">
    <location>
        <begin position="54"/>
        <end position="72"/>
    </location>
</feature>
<keyword evidence="1" id="KW-0812">Transmembrane</keyword>
<dbReference type="RefSeq" id="WP_127737605.1">
    <property type="nucleotide sequence ID" value="NZ_JARMUY010000015.1"/>
</dbReference>
<comment type="caution">
    <text evidence="2">The sequence shown here is derived from an EMBL/GenBank/DDBJ whole genome shotgun (WGS) entry which is preliminary data.</text>
</comment>
<feature type="transmembrane region" description="Helical" evidence="1">
    <location>
        <begin position="165"/>
        <end position="185"/>
    </location>
</feature>
<protein>
    <submittedName>
        <fullName evidence="2">Uncharacterized protein</fullName>
    </submittedName>
</protein>
<feature type="transmembrane region" description="Helical" evidence="1">
    <location>
        <begin position="132"/>
        <end position="153"/>
    </location>
</feature>
<keyword evidence="1" id="KW-1133">Transmembrane helix</keyword>
<accession>A0A3S2TVI9</accession>
<feature type="transmembrane region" description="Helical" evidence="1">
    <location>
        <begin position="103"/>
        <end position="125"/>
    </location>
</feature>
<organism evidence="2 3">
    <name type="scientific">Niallia taxi</name>
    <dbReference type="NCBI Taxonomy" id="2499688"/>
    <lineage>
        <taxon>Bacteria</taxon>
        <taxon>Bacillati</taxon>
        <taxon>Bacillota</taxon>
        <taxon>Bacilli</taxon>
        <taxon>Bacillales</taxon>
        <taxon>Bacillaceae</taxon>
        <taxon>Niallia</taxon>
    </lineage>
</organism>
<reference evidence="2 3" key="1">
    <citation type="submission" date="2019-01" db="EMBL/GenBank/DDBJ databases">
        <title>Bacillus sp. M5HDSG1-1, whole genome shotgun sequence.</title>
        <authorList>
            <person name="Tuo L."/>
        </authorList>
    </citation>
    <scope>NUCLEOTIDE SEQUENCE [LARGE SCALE GENOMIC DNA]</scope>
    <source>
        <strain evidence="2 3">M5HDSG1-1</strain>
    </source>
</reference>
<feature type="transmembrane region" description="Helical" evidence="1">
    <location>
        <begin position="6"/>
        <end position="23"/>
    </location>
</feature>